<dbReference type="PANTHER" id="PTHR30289">
    <property type="entry name" value="UNCHARACTERIZED PROTEIN YBCL-RELATED"/>
    <property type="match status" value="1"/>
</dbReference>
<dbReference type="NCBIfam" id="TIGR00481">
    <property type="entry name" value="YbhB/YbcL family Raf kinase inhibitor-like protein"/>
    <property type="match status" value="1"/>
</dbReference>
<dbReference type="InterPro" id="IPR036610">
    <property type="entry name" value="PEBP-like_sf"/>
</dbReference>
<dbReference type="Gene3D" id="3.90.280.10">
    <property type="entry name" value="PEBP-like"/>
    <property type="match status" value="1"/>
</dbReference>
<accession>A0A1F5NN74</accession>
<comment type="caution">
    <text evidence="1">The sequence shown here is derived from an EMBL/GenBank/DDBJ whole genome shotgun (WGS) entry which is preliminary data.</text>
</comment>
<dbReference type="STRING" id="1817824.A2751_00950"/>
<dbReference type="EMBL" id="MFEK01000010">
    <property type="protein sequence ID" value="OGE79013.1"/>
    <property type="molecule type" value="Genomic_DNA"/>
</dbReference>
<organism evidence="1 2">
    <name type="scientific">Candidatus Doudnabacteria bacterium RIFCSPHIGHO2_01_FULL_46_14</name>
    <dbReference type="NCBI Taxonomy" id="1817824"/>
    <lineage>
        <taxon>Bacteria</taxon>
        <taxon>Candidatus Doudnaibacteriota</taxon>
    </lineage>
</organism>
<dbReference type="AlphaFoldDB" id="A0A1F5NN74"/>
<reference evidence="1 2" key="1">
    <citation type="journal article" date="2016" name="Nat. Commun.">
        <title>Thousands of microbial genomes shed light on interconnected biogeochemical processes in an aquifer system.</title>
        <authorList>
            <person name="Anantharaman K."/>
            <person name="Brown C.T."/>
            <person name="Hug L.A."/>
            <person name="Sharon I."/>
            <person name="Castelle C.J."/>
            <person name="Probst A.J."/>
            <person name="Thomas B.C."/>
            <person name="Singh A."/>
            <person name="Wilkins M.J."/>
            <person name="Karaoz U."/>
            <person name="Brodie E.L."/>
            <person name="Williams K.H."/>
            <person name="Hubbard S.S."/>
            <person name="Banfield J.F."/>
        </authorList>
    </citation>
    <scope>NUCLEOTIDE SEQUENCE [LARGE SCALE GENOMIC DNA]</scope>
</reference>
<sequence>MQITSSAFANNQNIPAKYTCDEENVNPPLEISDIPAEAKSLALIVDDPDAPVADGWVHWLVWNINPATKQIAENSVPPAGVEGTTSFGKPGYGGPCPPSGAHHYFFKLYALDTTLDLPASIDKSGLEQAMENHILGQAQIIGLYSRTK</sequence>
<protein>
    <recommendedName>
        <fullName evidence="3">Kinase inhibitor</fullName>
    </recommendedName>
</protein>
<proteinExistence type="predicted"/>
<dbReference type="CDD" id="cd00865">
    <property type="entry name" value="PEBP_bact_arch"/>
    <property type="match status" value="1"/>
</dbReference>
<evidence type="ECO:0000313" key="1">
    <source>
        <dbReference type="EMBL" id="OGE79013.1"/>
    </source>
</evidence>
<evidence type="ECO:0000313" key="2">
    <source>
        <dbReference type="Proteomes" id="UP000176864"/>
    </source>
</evidence>
<name>A0A1F5NN74_9BACT</name>
<dbReference type="Pfam" id="PF01161">
    <property type="entry name" value="PBP"/>
    <property type="match status" value="1"/>
</dbReference>
<dbReference type="InterPro" id="IPR008914">
    <property type="entry name" value="PEBP"/>
</dbReference>
<dbReference type="PANTHER" id="PTHR30289:SF1">
    <property type="entry name" value="PEBP (PHOSPHATIDYLETHANOLAMINE-BINDING PROTEIN) FAMILY PROTEIN"/>
    <property type="match status" value="1"/>
</dbReference>
<dbReference type="InterPro" id="IPR005247">
    <property type="entry name" value="YbhB_YbcL/LppC-like"/>
</dbReference>
<evidence type="ECO:0008006" key="3">
    <source>
        <dbReference type="Google" id="ProtNLM"/>
    </source>
</evidence>
<dbReference type="Proteomes" id="UP000176864">
    <property type="component" value="Unassembled WGS sequence"/>
</dbReference>
<dbReference type="SUPFAM" id="SSF49777">
    <property type="entry name" value="PEBP-like"/>
    <property type="match status" value="1"/>
</dbReference>
<gene>
    <name evidence="1" type="ORF">A2751_00950</name>
</gene>